<proteinExistence type="predicted"/>
<dbReference type="EMBL" id="OY660873">
    <property type="protein sequence ID" value="CAJ1064952.1"/>
    <property type="molecule type" value="Genomic_DNA"/>
</dbReference>
<evidence type="ECO:0000313" key="1">
    <source>
        <dbReference type="EMBL" id="CAJ1064952.1"/>
    </source>
</evidence>
<keyword evidence="2" id="KW-1185">Reference proteome</keyword>
<gene>
    <name evidence="1" type="ORF">XNOV1_A042622</name>
</gene>
<dbReference type="Proteomes" id="UP001178508">
    <property type="component" value="Chromosome 10"/>
</dbReference>
<accession>A0AAV1FXJ3</accession>
<organism evidence="1 2">
    <name type="scientific">Xyrichtys novacula</name>
    <name type="common">Pearly razorfish</name>
    <name type="synonym">Hemipteronotus novacula</name>
    <dbReference type="NCBI Taxonomy" id="13765"/>
    <lineage>
        <taxon>Eukaryota</taxon>
        <taxon>Metazoa</taxon>
        <taxon>Chordata</taxon>
        <taxon>Craniata</taxon>
        <taxon>Vertebrata</taxon>
        <taxon>Euteleostomi</taxon>
        <taxon>Actinopterygii</taxon>
        <taxon>Neopterygii</taxon>
        <taxon>Teleostei</taxon>
        <taxon>Neoteleostei</taxon>
        <taxon>Acanthomorphata</taxon>
        <taxon>Eupercaria</taxon>
        <taxon>Labriformes</taxon>
        <taxon>Labridae</taxon>
        <taxon>Xyrichtys</taxon>
    </lineage>
</organism>
<dbReference type="AlphaFoldDB" id="A0AAV1FXJ3"/>
<evidence type="ECO:0000313" key="2">
    <source>
        <dbReference type="Proteomes" id="UP001178508"/>
    </source>
</evidence>
<protein>
    <submittedName>
        <fullName evidence="1">Uncharacterized protein LOC119883436</fullName>
    </submittedName>
</protein>
<reference evidence="1" key="1">
    <citation type="submission" date="2023-08" db="EMBL/GenBank/DDBJ databases">
        <authorList>
            <person name="Alioto T."/>
            <person name="Alioto T."/>
            <person name="Gomez Garrido J."/>
        </authorList>
    </citation>
    <scope>NUCLEOTIDE SEQUENCE</scope>
</reference>
<name>A0AAV1FXJ3_XYRNO</name>
<sequence length="66" mass="7837">MWLKSSSKVLQEKQKLFNLPQRSLLLDVHACWNSLYLMVERFVEQYAAVQATRMDPRVKPLAERNM</sequence>